<dbReference type="EMBL" id="JAENIM010000012">
    <property type="protein sequence ID" value="MBK1789985.1"/>
    <property type="molecule type" value="Genomic_DNA"/>
</dbReference>
<feature type="region of interest" description="Disordered" evidence="1">
    <location>
        <begin position="1"/>
        <end position="28"/>
    </location>
</feature>
<protein>
    <submittedName>
        <fullName evidence="2">Uncharacterized protein</fullName>
    </submittedName>
</protein>
<evidence type="ECO:0000313" key="3">
    <source>
        <dbReference type="Proteomes" id="UP000624703"/>
    </source>
</evidence>
<evidence type="ECO:0000313" key="2">
    <source>
        <dbReference type="EMBL" id="MBK1789985.1"/>
    </source>
</evidence>
<reference evidence="2" key="1">
    <citation type="submission" date="2021-01" db="EMBL/GenBank/DDBJ databases">
        <title>Modified the classification status of verrucomicrobia.</title>
        <authorList>
            <person name="Feng X."/>
        </authorList>
    </citation>
    <scope>NUCLEOTIDE SEQUENCE</scope>
    <source>
        <strain evidence="2">_KCTC 22039</strain>
    </source>
</reference>
<name>A0A8J7SJ65_9BACT</name>
<dbReference type="Proteomes" id="UP000624703">
    <property type="component" value="Unassembled WGS sequence"/>
</dbReference>
<accession>A0A8J7SJ65</accession>
<dbReference type="RefSeq" id="WP_200310028.1">
    <property type="nucleotide sequence ID" value="NZ_JAENIM010000012.1"/>
</dbReference>
<proteinExistence type="predicted"/>
<evidence type="ECO:0000256" key="1">
    <source>
        <dbReference type="SAM" id="MobiDB-lite"/>
    </source>
</evidence>
<gene>
    <name evidence="2" type="ORF">JIN82_02320</name>
</gene>
<comment type="caution">
    <text evidence="2">The sequence shown here is derived from an EMBL/GenBank/DDBJ whole genome shotgun (WGS) entry which is preliminary data.</text>
</comment>
<keyword evidence="3" id="KW-1185">Reference proteome</keyword>
<organism evidence="2 3">
    <name type="scientific">Persicirhabdus sediminis</name>
    <dbReference type="NCBI Taxonomy" id="454144"/>
    <lineage>
        <taxon>Bacteria</taxon>
        <taxon>Pseudomonadati</taxon>
        <taxon>Verrucomicrobiota</taxon>
        <taxon>Verrucomicrobiia</taxon>
        <taxon>Verrucomicrobiales</taxon>
        <taxon>Verrucomicrobiaceae</taxon>
        <taxon>Persicirhabdus</taxon>
    </lineage>
</organism>
<dbReference type="AlphaFoldDB" id="A0A8J7SJ65"/>
<sequence>MDQRSTAPQESANLGGNKNNTKPISSPETYCAKSQEMDYIEAYPSLAHLVKNFGVPLYTDVVKIPTIPRDPEKKITVHHLWQISPRMRLLAVTAYDGELVRVSRSKLNKKGIYVTIDSDSEANY</sequence>